<dbReference type="Gene3D" id="3.40.190.10">
    <property type="entry name" value="Periplasmic binding protein-like II"/>
    <property type="match status" value="2"/>
</dbReference>
<accession>A0A6I6JDV0</accession>
<feature type="chain" id="PRO_5026303705" evidence="1">
    <location>
        <begin position="29"/>
        <end position="265"/>
    </location>
</feature>
<dbReference type="PANTHER" id="PTHR35936:SF35">
    <property type="entry name" value="L-CYSTINE-BINDING PROTEIN TCYJ"/>
    <property type="match status" value="1"/>
</dbReference>
<dbReference type="EMBL" id="CP046400">
    <property type="protein sequence ID" value="QGY38813.1"/>
    <property type="molecule type" value="Genomic_DNA"/>
</dbReference>
<organism evidence="2 3">
    <name type="scientific">Pseudodesulfovibrio cashew</name>
    <dbReference type="NCBI Taxonomy" id="2678688"/>
    <lineage>
        <taxon>Bacteria</taxon>
        <taxon>Pseudomonadati</taxon>
        <taxon>Thermodesulfobacteriota</taxon>
        <taxon>Desulfovibrionia</taxon>
        <taxon>Desulfovibrionales</taxon>
        <taxon>Desulfovibrionaceae</taxon>
    </lineage>
</organism>
<keyword evidence="3" id="KW-1185">Reference proteome</keyword>
<name>A0A6I6JDV0_9BACT</name>
<keyword evidence="1" id="KW-0732">Signal</keyword>
<dbReference type="Proteomes" id="UP000428328">
    <property type="component" value="Chromosome"/>
</dbReference>
<proteinExistence type="predicted"/>
<sequence length="265" mass="29739">MSVKSCRVIIPLVLLVLLLLLSAGTANAEELHPPAKVVLATGEWRPYVSPDLEDGGIVCRIIREAFSLSGIEVEFRPMPWARALEQSKNGTIDGVAAWGGWRTWASTHLGSDPLFQGDLVLWQRADRKPLDYESTGATKGLRLGNHMGESLPCQFLKAYEQGDVELLQVSSYQTLLDLLFKGRIDAVICNRRVFLSAIKESGNMVYSSAFAPHPKPLRTSLYRVIFSKHTSYAYQLWQAFNTALFQMRESGRLRTMLHELDDSLR</sequence>
<dbReference type="KEGG" id="psel:GM415_01225"/>
<gene>
    <name evidence="2" type="ORF">GM415_01225</name>
</gene>
<protein>
    <submittedName>
        <fullName evidence="2">Transporter substrate-binding domain-containing protein</fullName>
    </submittedName>
</protein>
<dbReference type="PANTHER" id="PTHR35936">
    <property type="entry name" value="MEMBRANE-BOUND LYTIC MUREIN TRANSGLYCOSYLASE F"/>
    <property type="match status" value="1"/>
</dbReference>
<dbReference type="SUPFAM" id="SSF53850">
    <property type="entry name" value="Periplasmic binding protein-like II"/>
    <property type="match status" value="1"/>
</dbReference>
<evidence type="ECO:0000256" key="1">
    <source>
        <dbReference type="SAM" id="SignalP"/>
    </source>
</evidence>
<dbReference type="AlphaFoldDB" id="A0A6I6JDV0"/>
<evidence type="ECO:0000313" key="2">
    <source>
        <dbReference type="EMBL" id="QGY38813.1"/>
    </source>
</evidence>
<reference evidence="2 3" key="1">
    <citation type="submission" date="2019-11" db="EMBL/GenBank/DDBJ databases">
        <authorList>
            <person name="Zheng R.K."/>
            <person name="Sun C.M."/>
        </authorList>
    </citation>
    <scope>NUCLEOTIDE SEQUENCE [LARGE SCALE GENOMIC DNA]</scope>
    <source>
        <strain evidence="2 3">SRB007</strain>
    </source>
</reference>
<feature type="signal peptide" evidence="1">
    <location>
        <begin position="1"/>
        <end position="28"/>
    </location>
</feature>
<evidence type="ECO:0000313" key="3">
    <source>
        <dbReference type="Proteomes" id="UP000428328"/>
    </source>
</evidence>